<keyword evidence="1" id="KW-0175">Coiled coil</keyword>
<gene>
    <name evidence="2" type="ORF">HINF_LOCUS11921</name>
    <name evidence="3" type="ORF">HINF_LOCUS62977</name>
</gene>
<evidence type="ECO:0000256" key="1">
    <source>
        <dbReference type="SAM" id="Coils"/>
    </source>
</evidence>
<dbReference type="EMBL" id="CATOUU010000309">
    <property type="protein sequence ID" value="CAI9924276.1"/>
    <property type="molecule type" value="Genomic_DNA"/>
</dbReference>
<sequence length="279" mass="32922">MIPHTNLRSITDEENSTISKMDKQCAEDTYGCSRSTSNNNDHSSILQRIQDRDEYKEVTKKRRENKQLQQAKQQFEQYIQQYNITEQLQQYQQCLRQCVNSKYQEQTEKSFQDSTSKLLSSCTTSEQTTQTFNSDVSNLNDKSKDKIKVEKQKQKQLWSNQDLFYLISFLSGKFLAGIPYRLQASDYIQLSIELNNTRNPQSCKQRFSEIQLTMKTQEWEYPAFRRVIKYVTDEANSHYITKEIAESLQINKNAEQIVEFLKLMKIKYDAAYSADFQTK</sequence>
<evidence type="ECO:0000313" key="3">
    <source>
        <dbReference type="EMBL" id="CAL6086055.1"/>
    </source>
</evidence>
<comment type="caution">
    <text evidence="2">The sequence shown here is derived from an EMBL/GenBank/DDBJ whole genome shotgun (WGS) entry which is preliminary data.</text>
</comment>
<organism evidence="2">
    <name type="scientific">Hexamita inflata</name>
    <dbReference type="NCBI Taxonomy" id="28002"/>
    <lineage>
        <taxon>Eukaryota</taxon>
        <taxon>Metamonada</taxon>
        <taxon>Diplomonadida</taxon>
        <taxon>Hexamitidae</taxon>
        <taxon>Hexamitinae</taxon>
        <taxon>Hexamita</taxon>
    </lineage>
</organism>
<name>A0AA86NT01_9EUKA</name>
<dbReference type="EMBL" id="CAXDID020000390">
    <property type="protein sequence ID" value="CAL6086055.1"/>
    <property type="molecule type" value="Genomic_DNA"/>
</dbReference>
<reference evidence="2" key="1">
    <citation type="submission" date="2023-06" db="EMBL/GenBank/DDBJ databases">
        <authorList>
            <person name="Kurt Z."/>
        </authorList>
    </citation>
    <scope>NUCLEOTIDE SEQUENCE</scope>
</reference>
<evidence type="ECO:0000313" key="2">
    <source>
        <dbReference type="EMBL" id="CAI9924276.1"/>
    </source>
</evidence>
<keyword evidence="4" id="KW-1185">Reference proteome</keyword>
<proteinExistence type="predicted"/>
<protein>
    <submittedName>
        <fullName evidence="3">Hypothetical_protein</fullName>
    </submittedName>
</protein>
<reference evidence="3 4" key="2">
    <citation type="submission" date="2024-07" db="EMBL/GenBank/DDBJ databases">
        <authorList>
            <person name="Akdeniz Z."/>
        </authorList>
    </citation>
    <scope>NUCLEOTIDE SEQUENCE [LARGE SCALE GENOMIC DNA]</scope>
</reference>
<dbReference type="AlphaFoldDB" id="A0AA86NT01"/>
<evidence type="ECO:0000313" key="4">
    <source>
        <dbReference type="Proteomes" id="UP001642409"/>
    </source>
</evidence>
<dbReference type="Proteomes" id="UP001642409">
    <property type="component" value="Unassembled WGS sequence"/>
</dbReference>
<accession>A0AA86NT01</accession>
<feature type="coiled-coil region" evidence="1">
    <location>
        <begin position="58"/>
        <end position="88"/>
    </location>
</feature>